<dbReference type="EMBL" id="VUNP01000013">
    <property type="protein sequence ID" value="MST53603.1"/>
    <property type="molecule type" value="Genomic_DNA"/>
</dbReference>
<evidence type="ECO:0000256" key="6">
    <source>
        <dbReference type="ARBA" id="ARBA00022692"/>
    </source>
</evidence>
<dbReference type="InterPro" id="IPR004358">
    <property type="entry name" value="Sig_transdc_His_kin-like_C"/>
</dbReference>
<feature type="transmembrane region" description="Helical" evidence="11">
    <location>
        <begin position="21"/>
        <end position="41"/>
    </location>
</feature>
<dbReference type="Gene3D" id="3.30.565.10">
    <property type="entry name" value="Histidine kinase-like ATPase, C-terminal domain"/>
    <property type="match status" value="1"/>
</dbReference>
<keyword evidence="7 13" id="KW-0418">Kinase</keyword>
<dbReference type="EC" id="2.7.13.3" evidence="3"/>
<keyword evidence="5" id="KW-0808">Transferase</keyword>
<protein>
    <recommendedName>
        <fullName evidence="3">histidine kinase</fullName>
        <ecNumber evidence="3">2.7.13.3</ecNumber>
    </recommendedName>
</protein>
<dbReference type="Pfam" id="PF18719">
    <property type="entry name" value="ArlS_N"/>
    <property type="match status" value="1"/>
</dbReference>
<gene>
    <name evidence="13" type="ORF">FYJ82_04130</name>
</gene>
<dbReference type="SMART" id="SM00387">
    <property type="entry name" value="HATPase_c"/>
    <property type="match status" value="1"/>
</dbReference>
<keyword evidence="4" id="KW-0597">Phosphoprotein</keyword>
<evidence type="ECO:0000256" key="5">
    <source>
        <dbReference type="ARBA" id="ARBA00022679"/>
    </source>
</evidence>
<comment type="subcellular location">
    <subcellularLocation>
        <location evidence="2">Membrane</location>
        <topology evidence="2">Multi-pass membrane protein</topology>
    </subcellularLocation>
</comment>
<dbReference type="SUPFAM" id="SSF55874">
    <property type="entry name" value="ATPase domain of HSP90 chaperone/DNA topoisomerase II/histidine kinase"/>
    <property type="match status" value="1"/>
</dbReference>
<keyword evidence="8 11" id="KW-1133">Transmembrane helix</keyword>
<accession>A0A6N7WNU6</accession>
<evidence type="ECO:0000259" key="12">
    <source>
        <dbReference type="PROSITE" id="PS50109"/>
    </source>
</evidence>
<reference evidence="13 14" key="1">
    <citation type="submission" date="2019-08" db="EMBL/GenBank/DDBJ databases">
        <title>In-depth cultivation of the pig gut microbiome towards novel bacterial diversity and tailored functional studies.</title>
        <authorList>
            <person name="Wylensek D."/>
            <person name="Hitch T.C.A."/>
            <person name="Clavel T."/>
        </authorList>
    </citation>
    <scope>NUCLEOTIDE SEQUENCE [LARGE SCALE GENOMIC DNA]</scope>
    <source>
        <strain evidence="13 14">BL-178-WT-3A</strain>
    </source>
</reference>
<dbReference type="RefSeq" id="WP_154454763.1">
    <property type="nucleotide sequence ID" value="NZ_BRXN01000004.1"/>
</dbReference>
<comment type="catalytic activity">
    <reaction evidence="1">
        <text>ATP + protein L-histidine = ADP + protein N-phospho-L-histidine.</text>
        <dbReference type="EC" id="2.7.13.3"/>
    </reaction>
</comment>
<sequence>MNRLKEKLLNKRLSRSSILPLLLMITAFNIVLYQGFTQLFLANDRYQMKKDLRSMTKVLSKESELTTSVLVSLFNADHLSNVDGDDQDQSSVVLENDGLSKYISSEQTVAIFDADKHLLLTTDSDSSQSEDLLAESSNYHRVGTRGYYLTTKVVSEKTHGTIGYVTVFQDLKLYEKTRRYLLLFMIVLEVVALIVILLLFRRMTKPYLKPLEDLKSLAETISSSPEETGNTKWKNPLEQELLQNANNYLEVVADYTKHQSQAISEVSHELRTPVAIIKGHLGLLKRWGKEDSTILQESLDVAYDETEKMSMMIDEILDSIRFQNEVIENRDQKTDLKASIEKLLEKIRVVYPDVSFNVSLPENKSIMANIYQHHFEQLMLILIDNGVKYSTKIKRIHITLELSDKQPLLKIRDEGNGMAKEEINYIFERFYRSDTSQPVSEVVQGLGIGLNVLKQIAEVYRLKVTVNSVIDEGTEFKVLFPECR</sequence>
<evidence type="ECO:0000256" key="9">
    <source>
        <dbReference type="ARBA" id="ARBA00023012"/>
    </source>
</evidence>
<evidence type="ECO:0000256" key="11">
    <source>
        <dbReference type="SAM" id="Phobius"/>
    </source>
</evidence>
<dbReference type="SUPFAM" id="SSF47384">
    <property type="entry name" value="Homodimeric domain of signal transducing histidine kinase"/>
    <property type="match status" value="1"/>
</dbReference>
<dbReference type="InterPro" id="IPR036890">
    <property type="entry name" value="HATPase_C_sf"/>
</dbReference>
<keyword evidence="9" id="KW-0902">Two-component regulatory system</keyword>
<dbReference type="InterPro" id="IPR036097">
    <property type="entry name" value="HisK_dim/P_sf"/>
</dbReference>
<evidence type="ECO:0000256" key="2">
    <source>
        <dbReference type="ARBA" id="ARBA00004141"/>
    </source>
</evidence>
<dbReference type="Gene3D" id="1.10.287.130">
    <property type="match status" value="1"/>
</dbReference>
<evidence type="ECO:0000313" key="13">
    <source>
        <dbReference type="EMBL" id="MST53603.1"/>
    </source>
</evidence>
<feature type="domain" description="Histidine kinase" evidence="12">
    <location>
        <begin position="265"/>
        <end position="484"/>
    </location>
</feature>
<dbReference type="AlphaFoldDB" id="A0A6N7WNU6"/>
<dbReference type="InterPro" id="IPR041610">
    <property type="entry name" value="ArlS_N"/>
</dbReference>
<evidence type="ECO:0000256" key="1">
    <source>
        <dbReference type="ARBA" id="ARBA00000085"/>
    </source>
</evidence>
<dbReference type="Pfam" id="PF02518">
    <property type="entry name" value="HATPase_c"/>
    <property type="match status" value="1"/>
</dbReference>
<dbReference type="CDD" id="cd00075">
    <property type="entry name" value="HATPase"/>
    <property type="match status" value="1"/>
</dbReference>
<evidence type="ECO:0000313" key="14">
    <source>
        <dbReference type="Proteomes" id="UP000471052"/>
    </source>
</evidence>
<dbReference type="InterPro" id="IPR050398">
    <property type="entry name" value="HssS/ArlS-like"/>
</dbReference>
<organism evidence="13 14">
    <name type="scientific">Streptococcus alactolyticus</name>
    <dbReference type="NCBI Taxonomy" id="29389"/>
    <lineage>
        <taxon>Bacteria</taxon>
        <taxon>Bacillati</taxon>
        <taxon>Bacillota</taxon>
        <taxon>Bacilli</taxon>
        <taxon>Lactobacillales</taxon>
        <taxon>Streptococcaceae</taxon>
        <taxon>Streptococcus</taxon>
    </lineage>
</organism>
<dbReference type="InterPro" id="IPR003661">
    <property type="entry name" value="HisK_dim/P_dom"/>
</dbReference>
<dbReference type="InterPro" id="IPR005467">
    <property type="entry name" value="His_kinase_dom"/>
</dbReference>
<dbReference type="PANTHER" id="PTHR45528:SF12">
    <property type="entry name" value="SENSOR HISTIDINE KINASE ARSS"/>
    <property type="match status" value="1"/>
</dbReference>
<evidence type="ECO:0000256" key="4">
    <source>
        <dbReference type="ARBA" id="ARBA00022553"/>
    </source>
</evidence>
<dbReference type="PANTHER" id="PTHR45528">
    <property type="entry name" value="SENSOR HISTIDINE KINASE CPXA"/>
    <property type="match status" value="1"/>
</dbReference>
<dbReference type="Proteomes" id="UP000471052">
    <property type="component" value="Unassembled WGS sequence"/>
</dbReference>
<evidence type="ECO:0000256" key="10">
    <source>
        <dbReference type="ARBA" id="ARBA00023136"/>
    </source>
</evidence>
<dbReference type="Pfam" id="PF00512">
    <property type="entry name" value="HisKA"/>
    <property type="match status" value="1"/>
</dbReference>
<dbReference type="OrthoDB" id="9786919at2"/>
<dbReference type="PRINTS" id="PR00344">
    <property type="entry name" value="BCTRLSENSOR"/>
</dbReference>
<dbReference type="GO" id="GO:0000155">
    <property type="term" value="F:phosphorelay sensor kinase activity"/>
    <property type="evidence" value="ECO:0007669"/>
    <property type="project" value="InterPro"/>
</dbReference>
<dbReference type="InterPro" id="IPR003594">
    <property type="entry name" value="HATPase_dom"/>
</dbReference>
<name>A0A6N7WNU6_STRAY</name>
<feature type="transmembrane region" description="Helical" evidence="11">
    <location>
        <begin position="180"/>
        <end position="200"/>
    </location>
</feature>
<evidence type="ECO:0000256" key="7">
    <source>
        <dbReference type="ARBA" id="ARBA00022777"/>
    </source>
</evidence>
<dbReference type="GO" id="GO:0016020">
    <property type="term" value="C:membrane"/>
    <property type="evidence" value="ECO:0007669"/>
    <property type="project" value="UniProtKB-SubCell"/>
</dbReference>
<comment type="caution">
    <text evidence="13">The sequence shown here is derived from an EMBL/GenBank/DDBJ whole genome shotgun (WGS) entry which is preliminary data.</text>
</comment>
<proteinExistence type="predicted"/>
<evidence type="ECO:0000256" key="8">
    <source>
        <dbReference type="ARBA" id="ARBA00022989"/>
    </source>
</evidence>
<evidence type="ECO:0000256" key="3">
    <source>
        <dbReference type="ARBA" id="ARBA00012438"/>
    </source>
</evidence>
<keyword evidence="6 11" id="KW-0812">Transmembrane</keyword>
<dbReference type="PROSITE" id="PS50109">
    <property type="entry name" value="HIS_KIN"/>
    <property type="match status" value="1"/>
</dbReference>
<dbReference type="CDD" id="cd00082">
    <property type="entry name" value="HisKA"/>
    <property type="match status" value="1"/>
</dbReference>
<keyword evidence="10 11" id="KW-0472">Membrane</keyword>
<dbReference type="SMART" id="SM00388">
    <property type="entry name" value="HisKA"/>
    <property type="match status" value="1"/>
</dbReference>